<dbReference type="PANTHER" id="PTHR47160:SF5">
    <property type="entry name" value="MULE TRANSPOSASE DOMAIN-CONTAINING PROTEIN"/>
    <property type="match status" value="1"/>
</dbReference>
<keyword evidence="3" id="KW-1185">Reference proteome</keyword>
<feature type="domain" description="MULE transposase" evidence="1">
    <location>
        <begin position="193"/>
        <end position="285"/>
    </location>
</feature>
<organism evidence="2 3">
    <name type="scientific">Macrosiphum euphorbiae</name>
    <name type="common">potato aphid</name>
    <dbReference type="NCBI Taxonomy" id="13131"/>
    <lineage>
        <taxon>Eukaryota</taxon>
        <taxon>Metazoa</taxon>
        <taxon>Ecdysozoa</taxon>
        <taxon>Arthropoda</taxon>
        <taxon>Hexapoda</taxon>
        <taxon>Insecta</taxon>
        <taxon>Pterygota</taxon>
        <taxon>Neoptera</taxon>
        <taxon>Paraneoptera</taxon>
        <taxon>Hemiptera</taxon>
        <taxon>Sternorrhyncha</taxon>
        <taxon>Aphidomorpha</taxon>
        <taxon>Aphidoidea</taxon>
        <taxon>Aphididae</taxon>
        <taxon>Macrosiphini</taxon>
        <taxon>Macrosiphum</taxon>
    </lineage>
</organism>
<dbReference type="Pfam" id="PF10551">
    <property type="entry name" value="MULE"/>
    <property type="match status" value="1"/>
</dbReference>
<proteinExistence type="predicted"/>
<sequence>MEKVIREIGGSRGVGLKFKDEDGYTYWKNRQCRLHFTVRCASWRAGCRAKGRVLNNDKTKVILIICHETHPEDQLALHNFKKICNQRAQTENIPLRVIYNETCTSAEFINVHVGAFVSHRRTMRRHRRQTQPVSPRSMTEFHGQLSGDYTHLTKLDNATLYNGLIGNTPQEGVILLFILPEVINILRTGTTFLFDGTFASAPSFGNECQQLYVIMGITFNTGFPIGFALMSRKTECAYSALFNKILTLVPEWKPQTIIIDFERAAIASIKSIFPNTVIRGCWFHSSQAVWRKVGNIGKLLYSLYLSDEYSSIRVLSIRMSTQKL</sequence>
<dbReference type="Proteomes" id="UP001160148">
    <property type="component" value="Unassembled WGS sequence"/>
</dbReference>
<reference evidence="2 3" key="1">
    <citation type="submission" date="2023-01" db="EMBL/GenBank/DDBJ databases">
        <authorList>
            <person name="Whitehead M."/>
        </authorList>
    </citation>
    <scope>NUCLEOTIDE SEQUENCE [LARGE SCALE GENOMIC DNA]</scope>
</reference>
<evidence type="ECO:0000313" key="2">
    <source>
        <dbReference type="EMBL" id="CAI6347790.1"/>
    </source>
</evidence>
<name>A0AAV0VW06_9HEMI</name>
<dbReference type="InterPro" id="IPR018289">
    <property type="entry name" value="MULE_transposase_dom"/>
</dbReference>
<accession>A0AAV0VW06</accession>
<protein>
    <recommendedName>
        <fullName evidence="1">MULE transposase domain-containing protein</fullName>
    </recommendedName>
</protein>
<dbReference type="PANTHER" id="PTHR47160">
    <property type="entry name" value="PUTATIVE-RELATED"/>
    <property type="match status" value="1"/>
</dbReference>
<evidence type="ECO:0000313" key="3">
    <source>
        <dbReference type="Proteomes" id="UP001160148"/>
    </source>
</evidence>
<gene>
    <name evidence="2" type="ORF">MEUPH1_LOCUS4537</name>
</gene>
<comment type="caution">
    <text evidence="2">The sequence shown here is derived from an EMBL/GenBank/DDBJ whole genome shotgun (WGS) entry which is preliminary data.</text>
</comment>
<dbReference type="EMBL" id="CARXXK010000001">
    <property type="protein sequence ID" value="CAI6347790.1"/>
    <property type="molecule type" value="Genomic_DNA"/>
</dbReference>
<dbReference type="AlphaFoldDB" id="A0AAV0VW06"/>
<evidence type="ECO:0000259" key="1">
    <source>
        <dbReference type="Pfam" id="PF10551"/>
    </source>
</evidence>